<organism evidence="4 5">
    <name type="scientific">Flexibacter flexilis DSM 6793</name>
    <dbReference type="NCBI Taxonomy" id="927664"/>
    <lineage>
        <taxon>Bacteria</taxon>
        <taxon>Pseudomonadati</taxon>
        <taxon>Bacteroidota</taxon>
        <taxon>Cytophagia</taxon>
        <taxon>Cytophagales</taxon>
        <taxon>Flexibacteraceae</taxon>
        <taxon>Flexibacter</taxon>
    </lineage>
</organism>
<evidence type="ECO:0000256" key="1">
    <source>
        <dbReference type="PROSITE-ProRule" id="PRU00169"/>
    </source>
</evidence>
<dbReference type="SUPFAM" id="SSF52172">
    <property type="entry name" value="CheY-like"/>
    <property type="match status" value="1"/>
</dbReference>
<dbReference type="RefSeq" id="WP_091505488.1">
    <property type="nucleotide sequence ID" value="NZ_FOLE01000001.1"/>
</dbReference>
<dbReference type="GO" id="GO:0000156">
    <property type="term" value="F:phosphorelay response regulator activity"/>
    <property type="evidence" value="ECO:0007669"/>
    <property type="project" value="InterPro"/>
</dbReference>
<dbReference type="InterPro" id="IPR046947">
    <property type="entry name" value="LytR-like"/>
</dbReference>
<proteinExistence type="predicted"/>
<name>A0A1I1D6N3_9BACT</name>
<dbReference type="InterPro" id="IPR007492">
    <property type="entry name" value="LytTR_DNA-bd_dom"/>
</dbReference>
<dbReference type="Pfam" id="PF04397">
    <property type="entry name" value="LytTR"/>
    <property type="match status" value="1"/>
</dbReference>
<dbReference type="AlphaFoldDB" id="A0A1I1D6N3"/>
<sequence>MSNNLNAIIIDDEPKARLLLRAMLEDYCPEITVVADAPELVSGIKAINKYKPDLIFLDIEMPGYSGLDLGQFFDVESVEFGIIFTTAYNNHAIDAFKLMAIDYLLKPIAPNLLQAAVNRFQIQRNRFSKTQVQALQTHFGQRPAVKLGLPIGQSVRYIDHSDILLFKGSGAYTEVLLADGEKVLVSKNLGYFEDTLQNVQTFLRVHKSFIINVEHITEYKKSDGGVVYLKHGTEVPVSPDKLPQLLNLLQQNSL</sequence>
<dbReference type="Proteomes" id="UP000199514">
    <property type="component" value="Unassembled WGS sequence"/>
</dbReference>
<feature type="modified residue" description="4-aspartylphosphate" evidence="1">
    <location>
        <position position="58"/>
    </location>
</feature>
<dbReference type="PROSITE" id="PS50930">
    <property type="entry name" value="HTH_LYTTR"/>
    <property type="match status" value="1"/>
</dbReference>
<dbReference type="Gene3D" id="2.40.50.1020">
    <property type="entry name" value="LytTr DNA-binding domain"/>
    <property type="match status" value="1"/>
</dbReference>
<keyword evidence="1" id="KW-0597">Phosphoprotein</keyword>
<feature type="domain" description="HTH LytTR-type" evidence="3">
    <location>
        <begin position="147"/>
        <end position="251"/>
    </location>
</feature>
<dbReference type="GO" id="GO:0003677">
    <property type="term" value="F:DNA binding"/>
    <property type="evidence" value="ECO:0007669"/>
    <property type="project" value="InterPro"/>
</dbReference>
<evidence type="ECO:0000313" key="5">
    <source>
        <dbReference type="Proteomes" id="UP000199514"/>
    </source>
</evidence>
<feature type="domain" description="Response regulatory" evidence="2">
    <location>
        <begin position="6"/>
        <end position="121"/>
    </location>
</feature>
<dbReference type="EMBL" id="FOLE01000001">
    <property type="protein sequence ID" value="SFB70659.1"/>
    <property type="molecule type" value="Genomic_DNA"/>
</dbReference>
<evidence type="ECO:0000259" key="2">
    <source>
        <dbReference type="PROSITE" id="PS50110"/>
    </source>
</evidence>
<dbReference type="PROSITE" id="PS50110">
    <property type="entry name" value="RESPONSE_REGULATORY"/>
    <property type="match status" value="1"/>
</dbReference>
<dbReference type="Pfam" id="PF00072">
    <property type="entry name" value="Response_reg"/>
    <property type="match status" value="1"/>
</dbReference>
<dbReference type="InterPro" id="IPR001789">
    <property type="entry name" value="Sig_transdc_resp-reg_receiver"/>
</dbReference>
<dbReference type="STRING" id="927664.SAMN05421780_10114"/>
<keyword evidence="5" id="KW-1185">Reference proteome</keyword>
<dbReference type="SMART" id="SM00448">
    <property type="entry name" value="REC"/>
    <property type="match status" value="1"/>
</dbReference>
<dbReference type="Gene3D" id="3.40.50.2300">
    <property type="match status" value="1"/>
</dbReference>
<dbReference type="OrthoDB" id="1646880at2"/>
<accession>A0A1I1D6N3</accession>
<gene>
    <name evidence="4" type="ORF">SAMN05421780_10114</name>
</gene>
<dbReference type="PANTHER" id="PTHR37299">
    <property type="entry name" value="TRANSCRIPTIONAL REGULATOR-RELATED"/>
    <property type="match status" value="1"/>
</dbReference>
<reference evidence="4 5" key="1">
    <citation type="submission" date="2016-10" db="EMBL/GenBank/DDBJ databases">
        <authorList>
            <person name="de Groot N.N."/>
        </authorList>
    </citation>
    <scope>NUCLEOTIDE SEQUENCE [LARGE SCALE GENOMIC DNA]</scope>
    <source>
        <strain evidence="4 5">DSM 6793</strain>
    </source>
</reference>
<evidence type="ECO:0000259" key="3">
    <source>
        <dbReference type="PROSITE" id="PS50930"/>
    </source>
</evidence>
<dbReference type="PANTHER" id="PTHR37299:SF1">
    <property type="entry name" value="STAGE 0 SPORULATION PROTEIN A HOMOLOG"/>
    <property type="match status" value="1"/>
</dbReference>
<dbReference type="SMART" id="SM00850">
    <property type="entry name" value="LytTR"/>
    <property type="match status" value="1"/>
</dbReference>
<protein>
    <submittedName>
        <fullName evidence="4">Two-component system, LytT family, response regulator</fullName>
    </submittedName>
</protein>
<dbReference type="InterPro" id="IPR011006">
    <property type="entry name" value="CheY-like_superfamily"/>
</dbReference>
<evidence type="ECO:0000313" key="4">
    <source>
        <dbReference type="EMBL" id="SFB70659.1"/>
    </source>
</evidence>